<feature type="domain" description="GOST seven transmembrane" evidence="12">
    <location>
        <begin position="313"/>
        <end position="467"/>
    </location>
</feature>
<dbReference type="GO" id="GO:0000139">
    <property type="term" value="C:Golgi membrane"/>
    <property type="evidence" value="ECO:0007669"/>
    <property type="project" value="UniProtKB-SubCell"/>
</dbReference>
<dbReference type="GO" id="GO:0005829">
    <property type="term" value="C:cytosol"/>
    <property type="evidence" value="ECO:0007669"/>
    <property type="project" value="GOC"/>
</dbReference>
<comment type="subcellular location">
    <subcellularLocation>
        <location evidence="1">Golgi apparatus membrane</location>
        <topology evidence="1">Multi-pass membrane protein</topology>
    </subcellularLocation>
</comment>
<evidence type="ECO:0000313" key="15">
    <source>
        <dbReference type="Proteomes" id="UP001066276"/>
    </source>
</evidence>
<organism evidence="14 15">
    <name type="scientific">Pleurodeles waltl</name>
    <name type="common">Iberian ribbed newt</name>
    <dbReference type="NCBI Taxonomy" id="8319"/>
    <lineage>
        <taxon>Eukaryota</taxon>
        <taxon>Metazoa</taxon>
        <taxon>Chordata</taxon>
        <taxon>Craniata</taxon>
        <taxon>Vertebrata</taxon>
        <taxon>Euteleostomi</taxon>
        <taxon>Amphibia</taxon>
        <taxon>Batrachia</taxon>
        <taxon>Caudata</taxon>
        <taxon>Salamandroidea</taxon>
        <taxon>Salamandridae</taxon>
        <taxon>Pleurodelinae</taxon>
        <taxon>Pleurodeles</taxon>
    </lineage>
</organism>
<evidence type="ECO:0000256" key="2">
    <source>
        <dbReference type="ARBA" id="ARBA00022692"/>
    </source>
</evidence>
<keyword evidence="6 10" id="KW-0472">Membrane</keyword>
<comment type="similarity">
    <text evidence="8">Belongs to the LU7TM family. TMEM87 subfamily.</text>
</comment>
<evidence type="ECO:0000259" key="12">
    <source>
        <dbReference type="Pfam" id="PF06814"/>
    </source>
</evidence>
<dbReference type="Pfam" id="PF21901">
    <property type="entry name" value="TMEM87A-B_GOLD"/>
    <property type="match status" value="1"/>
</dbReference>
<evidence type="ECO:0000256" key="5">
    <source>
        <dbReference type="ARBA" id="ARBA00023034"/>
    </source>
</evidence>
<evidence type="ECO:0000256" key="9">
    <source>
        <dbReference type="SAM" id="MobiDB-lite"/>
    </source>
</evidence>
<dbReference type="GO" id="GO:0042147">
    <property type="term" value="P:retrograde transport, endosome to Golgi"/>
    <property type="evidence" value="ECO:0007669"/>
    <property type="project" value="TreeGrafter"/>
</dbReference>
<reference evidence="14" key="1">
    <citation type="journal article" date="2022" name="bioRxiv">
        <title>Sequencing and chromosome-scale assembly of the giantPleurodeles waltlgenome.</title>
        <authorList>
            <person name="Brown T."/>
            <person name="Elewa A."/>
            <person name="Iarovenko S."/>
            <person name="Subramanian E."/>
            <person name="Araus A.J."/>
            <person name="Petzold A."/>
            <person name="Susuki M."/>
            <person name="Suzuki K.-i.T."/>
            <person name="Hayashi T."/>
            <person name="Toyoda A."/>
            <person name="Oliveira C."/>
            <person name="Osipova E."/>
            <person name="Leigh N.D."/>
            <person name="Simon A."/>
            <person name="Yun M.H."/>
        </authorList>
    </citation>
    <scope>NUCLEOTIDE SEQUENCE</scope>
    <source>
        <strain evidence="14">20211129_DDA</strain>
        <tissue evidence="14">Liver</tissue>
    </source>
</reference>
<dbReference type="InterPro" id="IPR054101">
    <property type="entry name" value="TMEM87A/B_GOLD"/>
</dbReference>
<dbReference type="InterPro" id="IPR053937">
    <property type="entry name" value="GOST_TM"/>
</dbReference>
<feature type="compositionally biased region" description="Basic and acidic residues" evidence="9">
    <location>
        <begin position="217"/>
        <end position="236"/>
    </location>
</feature>
<evidence type="ECO:0000256" key="4">
    <source>
        <dbReference type="ARBA" id="ARBA00022989"/>
    </source>
</evidence>
<name>A0AAV7N2D9_PLEWA</name>
<dbReference type="PANTHER" id="PTHR21229:SF52">
    <property type="entry name" value="TRANSMEMBRANE PROTEIN 87A PRECURSOR"/>
    <property type="match status" value="1"/>
</dbReference>
<evidence type="ECO:0000256" key="8">
    <source>
        <dbReference type="ARBA" id="ARBA00044946"/>
    </source>
</evidence>
<keyword evidence="3 11" id="KW-0732">Signal</keyword>
<evidence type="ECO:0008006" key="16">
    <source>
        <dbReference type="Google" id="ProtNLM"/>
    </source>
</evidence>
<dbReference type="InterPro" id="IPR009637">
    <property type="entry name" value="GPR107/GPR108-like"/>
</dbReference>
<evidence type="ECO:0000256" key="7">
    <source>
        <dbReference type="ARBA" id="ARBA00023180"/>
    </source>
</evidence>
<dbReference type="PANTHER" id="PTHR21229">
    <property type="entry name" value="LUNG SEVEN TRANSMEMBRANE RECEPTOR"/>
    <property type="match status" value="1"/>
</dbReference>
<evidence type="ECO:0000256" key="1">
    <source>
        <dbReference type="ARBA" id="ARBA00004653"/>
    </source>
</evidence>
<feature type="transmembrane region" description="Helical" evidence="10">
    <location>
        <begin position="416"/>
        <end position="438"/>
    </location>
</feature>
<keyword evidence="4 10" id="KW-1133">Transmembrane helix</keyword>
<proteinExistence type="inferred from homology"/>
<protein>
    <recommendedName>
        <fullName evidence="16">Transmembrane protein 87B</fullName>
    </recommendedName>
</protein>
<keyword evidence="2 10" id="KW-0812">Transmembrane</keyword>
<feature type="domain" description="TMEM87A/B GOLD" evidence="13">
    <location>
        <begin position="24"/>
        <end position="157"/>
    </location>
</feature>
<keyword evidence="7" id="KW-0325">Glycoprotein</keyword>
<feature type="region of interest" description="Disordered" evidence="9">
    <location>
        <begin position="140"/>
        <end position="244"/>
    </location>
</feature>
<evidence type="ECO:0000313" key="14">
    <source>
        <dbReference type="EMBL" id="KAJ1108844.1"/>
    </source>
</evidence>
<evidence type="ECO:0000256" key="3">
    <source>
        <dbReference type="ARBA" id="ARBA00022729"/>
    </source>
</evidence>
<feature type="signal peptide" evidence="11">
    <location>
        <begin position="1"/>
        <end position="21"/>
    </location>
</feature>
<feature type="transmembrane region" description="Helical" evidence="10">
    <location>
        <begin position="450"/>
        <end position="470"/>
    </location>
</feature>
<evidence type="ECO:0000256" key="11">
    <source>
        <dbReference type="SAM" id="SignalP"/>
    </source>
</evidence>
<sequence length="546" mass="61191">MALAGSVLCLLLVLLSPLTRALSELGKWSATVDSNDPQNLFWFQKTMFNGTHISLKFSCAPAVNLTVLWYLRSAHCLDDVKNKTHADLYLKLYDKVMDSDDSGQFILHKGRLECSKHMTANPASLKTLNRPNELKPLQAEQKIPEASANPITAADNSKKKPSSQANKKPARDNLGSQIPEQAAQPDAGADDPKKKPSSQADKTPAKENVGSQRRKRSAEETKRKEPQVEAHQDPKAVETPQGAKEQVTKLIQKNPEAQSTEEDFTVVQTWDEGQFIFIVQINNPDSDTKTWQATFEVSMWHPVHQYTSASEWPLMMFYMVMVIVYVLYGVLWLMLLLCYWRDILRIQYWIGGVILLGLLEKIVFYAEFQNIQTHGESVLGAEIFAEILCSMKRMLARVLVVIASLGYGIVKPRLGVLLNRVLGVGMLYLLFSIIEGILRVKSTTYNVATMTCEFALAFVDSCLVLWISFWDEDGCTGRTGTAPVQSASRRLLLEMAEVGSGLKHSLGKRTPSRNRIQKSEADSMYEILQPERSKYTIHEGAAMVSK</sequence>
<keyword evidence="15" id="KW-1185">Reference proteome</keyword>
<evidence type="ECO:0000259" key="13">
    <source>
        <dbReference type="Pfam" id="PF21901"/>
    </source>
</evidence>
<accession>A0AAV7N2D9</accession>
<feature type="chain" id="PRO_5043574672" description="Transmembrane protein 87B" evidence="11">
    <location>
        <begin position="22"/>
        <end position="546"/>
    </location>
</feature>
<comment type="caution">
    <text evidence="14">The sequence shown here is derived from an EMBL/GenBank/DDBJ whole genome shotgun (WGS) entry which is preliminary data.</text>
</comment>
<dbReference type="AlphaFoldDB" id="A0AAV7N2D9"/>
<evidence type="ECO:0000256" key="6">
    <source>
        <dbReference type="ARBA" id="ARBA00023136"/>
    </source>
</evidence>
<evidence type="ECO:0000256" key="10">
    <source>
        <dbReference type="SAM" id="Phobius"/>
    </source>
</evidence>
<dbReference type="Proteomes" id="UP001066276">
    <property type="component" value="Chromosome 9"/>
</dbReference>
<feature type="transmembrane region" description="Helical" evidence="10">
    <location>
        <begin position="315"/>
        <end position="340"/>
    </location>
</feature>
<keyword evidence="5" id="KW-0333">Golgi apparatus</keyword>
<dbReference type="EMBL" id="JANPWB010000013">
    <property type="protein sequence ID" value="KAJ1108844.1"/>
    <property type="molecule type" value="Genomic_DNA"/>
</dbReference>
<gene>
    <name evidence="14" type="ORF">NDU88_006214</name>
</gene>
<dbReference type="Pfam" id="PF06814">
    <property type="entry name" value="GOST_TM"/>
    <property type="match status" value="1"/>
</dbReference>
<feature type="transmembrane region" description="Helical" evidence="10">
    <location>
        <begin position="394"/>
        <end position="410"/>
    </location>
</feature>